<feature type="domain" description="PKS/mFAS DH" evidence="10">
    <location>
        <begin position="1131"/>
        <end position="1422"/>
    </location>
</feature>
<dbReference type="InterPro" id="IPR049551">
    <property type="entry name" value="PKS_DH_C"/>
</dbReference>
<dbReference type="Gene3D" id="3.10.129.110">
    <property type="entry name" value="Polyketide synthase dehydratase"/>
    <property type="match status" value="1"/>
</dbReference>
<dbReference type="Pfam" id="PF00550">
    <property type="entry name" value="PP-binding"/>
    <property type="match status" value="1"/>
</dbReference>
<dbReference type="InterPro" id="IPR020841">
    <property type="entry name" value="PKS_Beta-ketoAc_synthase_dom"/>
</dbReference>
<feature type="domain" description="Carrier" evidence="8">
    <location>
        <begin position="2704"/>
        <end position="2781"/>
    </location>
</feature>
<sequence length="2785" mass="311154">MRGFHHQLWVTTVLTDAEVPEALTLCFSLKEAMSNRKVGAIISSKVSPSLMALIDQCFDMVFPLLETWNTAELQTDQFAKLFTFTLKSFKKCVYLAPSMLVMQNADEIFEEYNDFTRFIFAKNKDSSVFMVKPSIPDFKEIMDFASRKEHGKSFENLINSGKMEQYYEEKILSNKYNYIVSGSSIEEFAIVQLQQDWELDVDIENLSVVEQLVFQKYKSIYENHVLPMMTEWKQSFTLSSPLVKPTTEPIAIIGMSCRYPSADNLTEFWNVLLNGLDATGNPPEFRWPKEQCLVQGEKYRQTNAGFLKGRVDEFDAKFIGISGKEVICMDPQHRLLHELVWEGLEDAALNPQTLKGTNGGVFIGSWTNDYMNCLNSSGEHGFYRKYMGNSIGAAAARISFLLGMTGPSISTESGCSSAMVGVHLACQSLRNGETNLALACGVNLLLEPFDYDMLPMALSPEGRCKTFDAKADGFARAEGVGVLVLKRISDAVKDGDRIWALLRGSGVSQEGLSKSMGTPTVHSETLAMTEALKDAGIEDPSLVSYVETHGTGTVVGDPIEVTAVAKAYHSKTREEPLLIGSVKTNVGHTESCSGITGIMKVVLAMHHQIIPPHRNFDTLNPAINLEAVPARIPLKCVEWKRCKGKPRLAGVSSFGITGTDAHVVLEEPPLFPSRAVTCESLKERPLHLMKISAKTDDALDLLLDRYKRHFSSTLDDFKDLAFTANIGRADFSQRTIIIAKSNENASLNIESNKIIRGNKSLSDEGRICFLFTGQGSQYPGMGKQLYETCPVFRMHFEYCAKLLKNSYNIDITQVLWSKENSDEVKRTIYSQTSIFCVEYALLKLWESWGVKPDFALGHSLGEFAAAVCAGILNVEDALKLVAVRSLLIEKLPHGKMLVIKKSKQQVDSLMHLFSQNNKNMILDYAAINSNEQTVVAGDSEVIIKFSEYLKKNGNLKSIVLEATHAFHSKHMDAILNEYEKTAKTIMKLEGNECQFISGMRGSLVDASNVNSSYWVEHTREKVLFLDASKKAVELGCKTFIEIGPQPVLSALTMINNPDAQLACLPSIKKNRDEWETLLETLGKLYVQGVDVNWTGIDKFCERKKVSLPSYPFMGKKYWEDLSTLGSGKSLHPLLGSNISNASPIKLFQNGVCPKGSLKYLRDHAIGKFVIFPGAGYLEMCLAAGLAAIEGTTSSISLPKRPLQLNNLEIQAPLLLQESTSSQLQTVAEPNASSDWNIKVFRQSSTSSWLPHAKATVSMVSRKLNETEHVPFDPNSFFETIEKPSEEEFPIKLYNNLHSVGLKFGPAFKSIEKIWRDDKAGGLLAKIKPLSEEHAHGQYLVHPVIIDAMIQSILMLSLDPHSNSIELCVPIRIGTFVWFSGNDLSDIYIQAFNQSALLVDASGKVLASMSSVELVETTVKAIEAVLAEQDNPLPSFMEEVWKVQSSPLQYETDVEKAGGNFCPPQFYKAFDEEFNKYPPQYLKKRFESLKKLVHLNVLQSLFEMGLKPEELKKCSFSETALFNSLRIKPEFRKYFSYICESLIVEGVFEKQNSKDGSESSLKLSQNPFPTHSEIMDLLNTREFNNDLVQQSEPTLLLQKVGQSLAKILQGELPAKAVLFPEEDKTYPSMDDFHKKYSQTFQLSEFKAVVQLLLTHFVRSHEEAKPNTEFQLRILEVGAGNGVYTQMILDSVEALGIRVEYTYTDISSSVFATAKSKFDVQMQKIPNSTILFQKLDIEEDPLDQGFIPEYYDLVVAADVIHATKNVVESLSNLHMLLKPFGRLSIVESTRINPVLTFLEGTLEGYWRFQDLNLRANHCILSKEKWAGVLQSNGFKVEQTFSVFEDFHSNIVSIKTPHFIPQPISSEIQKIWLLFHQPTHPISELLRGRLSQLPKRRVVSVVEGEGFNELGENGDTLGIRKDSYDDFTALFNHFKSNNMEIEGVVYCWALDMSKTSYEELFHPYFNLTKSLLIADLPNTPRLTLITEGLIPLQDNESMSGFHAGSLWGYSKSLKNENFHLNIRCIDITDGVLGEARMREIFYEIWSSDKETQVALSGSCQYVPKIVHHKPIQTPLELPNGTEGYHLLLPETKAISDLQFVPLDISSSLEENEVQVEVKVTGLNFRDVFTVIKPSDYFKTIERLGMDFSGVISRVGRNVTEWKMGDRILACYGHRTGTDLALPSHVTLPQSRLVSLPDQFSFSEGATMSTVYVTSILCLLDVAKVKREDVVLIHTASGGVGLSAIEICKSVGCTIIATAGNKRKQAYLRSRGIQHVFNSRTTQFSEDILKVTNGRGVDVVLNSLTSEGFKEATLKACAKAAHFIEMSKLDVWTEEEVQQLRPDVKYNIVDITSMSEEEWRRHLGSLRCLLENKVAKPVPHVRFDGQCIRDALNYLQKAKHIGKVICVMPELRIEGGEMKTWTPMFNETSTYLITGGLGGIGFAICKWMIAQGARHVLLASRSKPTASLQKEIEKLNSKGSNVIPVRMDVAVFDDCKELLETKLQELALPPLKGVMHAAGTLSDGLIINQEWNQFSSTFKPKIQGTLNLHELTKHLDLEHFVLFSSVVATFGTAGQSNHAAGNAFEDAFAHYRHSIGLPATTINWGQWGEVGIAKDIDINGMKGFSNAQGIAGLEYVMKTQRLQTAILSVDSYSKLCNIAPQLSVNLDERVWNESSNTSGSSSTNSSVIKIDDFWQQYDPITDNGGKVEYLKTQLRSILKNTLKMDNLEVIDDNISMQEIGVDSLMFVEIKNCIQTLLGDRVVVSINTIKNFGTVNLLAEALVKLINEKK</sequence>
<dbReference type="SMART" id="SM00826">
    <property type="entry name" value="PKS_DH"/>
    <property type="match status" value="1"/>
</dbReference>
<keyword evidence="12" id="KW-1185">Reference proteome</keyword>
<dbReference type="SUPFAM" id="SSF52151">
    <property type="entry name" value="FabD/lysophospholipase-like"/>
    <property type="match status" value="1"/>
</dbReference>
<dbReference type="InterPro" id="IPR001227">
    <property type="entry name" value="Ac_transferase_dom_sf"/>
</dbReference>
<dbReference type="PANTHER" id="PTHR45681:SF6">
    <property type="entry name" value="POLYKETIDE SYNTHASE 37"/>
    <property type="match status" value="1"/>
</dbReference>
<dbReference type="PROSITE" id="PS52004">
    <property type="entry name" value="KS3_2"/>
    <property type="match status" value="1"/>
</dbReference>
<dbReference type="Pfam" id="PF22621">
    <property type="entry name" value="CurL-like_PKS_C"/>
    <property type="match status" value="1"/>
</dbReference>
<evidence type="ECO:0000259" key="9">
    <source>
        <dbReference type="PROSITE" id="PS52004"/>
    </source>
</evidence>
<feature type="domain" description="Ketosynthase family 3 (KS3)" evidence="9">
    <location>
        <begin position="247"/>
        <end position="667"/>
    </location>
</feature>
<dbReference type="CDD" id="cd05195">
    <property type="entry name" value="enoyl_red"/>
    <property type="match status" value="1"/>
</dbReference>
<dbReference type="InterPro" id="IPR014031">
    <property type="entry name" value="Ketoacyl_synth_C"/>
</dbReference>
<evidence type="ECO:0000259" key="10">
    <source>
        <dbReference type="PROSITE" id="PS52019"/>
    </source>
</evidence>
<dbReference type="InterPro" id="IPR013217">
    <property type="entry name" value="Methyltransf_12"/>
</dbReference>
<dbReference type="PROSITE" id="PS52019">
    <property type="entry name" value="PKS_MFAS_DH"/>
    <property type="match status" value="1"/>
</dbReference>
<feature type="active site" description="Proton acceptor; for dehydratase activity" evidence="7">
    <location>
        <position position="1163"/>
    </location>
</feature>
<evidence type="ECO:0000259" key="8">
    <source>
        <dbReference type="PROSITE" id="PS50075"/>
    </source>
</evidence>
<proteinExistence type="predicted"/>
<dbReference type="InterPro" id="IPR020843">
    <property type="entry name" value="ER"/>
</dbReference>
<dbReference type="InterPro" id="IPR049900">
    <property type="entry name" value="PKS_mFAS_DH"/>
</dbReference>
<dbReference type="InterPro" id="IPR009081">
    <property type="entry name" value="PP-bd_ACP"/>
</dbReference>
<dbReference type="InterPro" id="IPR013968">
    <property type="entry name" value="PKS_KR"/>
</dbReference>
<dbReference type="SUPFAM" id="SSF50129">
    <property type="entry name" value="GroES-like"/>
    <property type="match status" value="1"/>
</dbReference>
<dbReference type="InterPro" id="IPR029063">
    <property type="entry name" value="SAM-dependent_MTases_sf"/>
</dbReference>
<evidence type="ECO:0000313" key="11">
    <source>
        <dbReference type="EMBL" id="CAL8087651.1"/>
    </source>
</evidence>
<keyword evidence="1" id="KW-0596">Phosphopantetheine</keyword>
<evidence type="ECO:0000256" key="2">
    <source>
        <dbReference type="ARBA" id="ARBA00022553"/>
    </source>
</evidence>
<keyword evidence="2" id="KW-0597">Phosphoprotein</keyword>
<dbReference type="Gene3D" id="3.30.70.3290">
    <property type="match status" value="1"/>
</dbReference>
<dbReference type="InterPro" id="IPR042104">
    <property type="entry name" value="PKS_dehydratase_sf"/>
</dbReference>
<dbReference type="InterPro" id="IPR049552">
    <property type="entry name" value="PKS_DH_N"/>
</dbReference>
<dbReference type="PROSITE" id="PS00606">
    <property type="entry name" value="KS3_1"/>
    <property type="match status" value="1"/>
</dbReference>
<dbReference type="Pfam" id="PF08242">
    <property type="entry name" value="Methyltransf_12"/>
    <property type="match status" value="1"/>
</dbReference>
<accession>A0ABP1Q6V3</accession>
<evidence type="ECO:0000313" key="12">
    <source>
        <dbReference type="Proteomes" id="UP001642540"/>
    </source>
</evidence>
<dbReference type="SUPFAM" id="SSF53335">
    <property type="entry name" value="S-adenosyl-L-methionine-dependent methyltransferases"/>
    <property type="match status" value="1"/>
</dbReference>
<dbReference type="InterPro" id="IPR013149">
    <property type="entry name" value="ADH-like_C"/>
</dbReference>
<dbReference type="Pfam" id="PF21089">
    <property type="entry name" value="PKS_DH_N"/>
    <property type="match status" value="1"/>
</dbReference>
<feature type="region of interest" description="C-terminal hotdog fold" evidence="7">
    <location>
        <begin position="1284"/>
        <end position="1422"/>
    </location>
</feature>
<dbReference type="Gene3D" id="3.40.50.150">
    <property type="entry name" value="Vaccinia Virus protein VP39"/>
    <property type="match status" value="1"/>
</dbReference>
<dbReference type="Gene3D" id="1.10.1200.10">
    <property type="entry name" value="ACP-like"/>
    <property type="match status" value="1"/>
</dbReference>
<dbReference type="Pfam" id="PF00698">
    <property type="entry name" value="Acyl_transf_1"/>
    <property type="match status" value="1"/>
</dbReference>
<dbReference type="InterPro" id="IPR036291">
    <property type="entry name" value="NAD(P)-bd_dom_sf"/>
</dbReference>
<dbReference type="Pfam" id="PF08240">
    <property type="entry name" value="ADH_N"/>
    <property type="match status" value="1"/>
</dbReference>
<evidence type="ECO:0008006" key="13">
    <source>
        <dbReference type="Google" id="ProtNLM"/>
    </source>
</evidence>
<evidence type="ECO:0000256" key="7">
    <source>
        <dbReference type="PROSITE-ProRule" id="PRU01363"/>
    </source>
</evidence>
<dbReference type="CDD" id="cd02440">
    <property type="entry name" value="AdoMet_MTases"/>
    <property type="match status" value="1"/>
</dbReference>
<dbReference type="InterPro" id="IPR020807">
    <property type="entry name" value="PKS_DH"/>
</dbReference>
<dbReference type="Pfam" id="PF08659">
    <property type="entry name" value="KR"/>
    <property type="match status" value="1"/>
</dbReference>
<feature type="region of interest" description="N-terminal hotdog fold" evidence="7">
    <location>
        <begin position="1131"/>
        <end position="1263"/>
    </location>
</feature>
<dbReference type="InterPro" id="IPR018201">
    <property type="entry name" value="Ketoacyl_synth_AS"/>
</dbReference>
<dbReference type="InterPro" id="IPR014043">
    <property type="entry name" value="Acyl_transferase_dom"/>
</dbReference>
<organism evidence="11 12">
    <name type="scientific">Orchesella dallaii</name>
    <dbReference type="NCBI Taxonomy" id="48710"/>
    <lineage>
        <taxon>Eukaryota</taxon>
        <taxon>Metazoa</taxon>
        <taxon>Ecdysozoa</taxon>
        <taxon>Arthropoda</taxon>
        <taxon>Hexapoda</taxon>
        <taxon>Collembola</taxon>
        <taxon>Entomobryomorpha</taxon>
        <taxon>Entomobryoidea</taxon>
        <taxon>Orchesellidae</taxon>
        <taxon>Orchesellinae</taxon>
        <taxon>Orchesella</taxon>
    </lineage>
</organism>
<dbReference type="Gene3D" id="3.90.180.10">
    <property type="entry name" value="Medium-chain alcohol dehydrogenases, catalytic domain"/>
    <property type="match status" value="1"/>
</dbReference>
<dbReference type="SUPFAM" id="SSF53448">
    <property type="entry name" value="Nucleotide-diphospho-sugar transferases"/>
    <property type="match status" value="1"/>
</dbReference>
<dbReference type="InterPro" id="IPR014030">
    <property type="entry name" value="Ketoacyl_synth_N"/>
</dbReference>
<dbReference type="InterPro" id="IPR050444">
    <property type="entry name" value="Polyketide_Synthase"/>
</dbReference>
<dbReference type="InterPro" id="IPR013154">
    <property type="entry name" value="ADH-like_N"/>
</dbReference>
<keyword evidence="4" id="KW-0521">NADP</keyword>
<gene>
    <name evidence="11" type="ORF">ODALV1_LOCUS6808</name>
</gene>
<dbReference type="InterPro" id="IPR016039">
    <property type="entry name" value="Thiolase-like"/>
</dbReference>
<dbReference type="Proteomes" id="UP001642540">
    <property type="component" value="Unassembled WGS sequence"/>
</dbReference>
<keyword evidence="3" id="KW-0808">Transferase</keyword>
<evidence type="ECO:0000256" key="5">
    <source>
        <dbReference type="ARBA" id="ARBA00023268"/>
    </source>
</evidence>
<dbReference type="Gene3D" id="3.40.366.10">
    <property type="entry name" value="Malonyl-Coenzyme A Acyl Carrier Protein, domain 2"/>
    <property type="match status" value="1"/>
</dbReference>
<evidence type="ECO:0000256" key="4">
    <source>
        <dbReference type="ARBA" id="ARBA00022857"/>
    </source>
</evidence>
<dbReference type="Gene3D" id="3.90.550.10">
    <property type="entry name" value="Spore Coat Polysaccharide Biosynthesis Protein SpsA, Chain A"/>
    <property type="match status" value="1"/>
</dbReference>
<dbReference type="InterPro" id="IPR036736">
    <property type="entry name" value="ACP-like_sf"/>
</dbReference>
<dbReference type="SMART" id="SM00827">
    <property type="entry name" value="PKS_AT"/>
    <property type="match status" value="1"/>
</dbReference>
<dbReference type="InterPro" id="IPR016035">
    <property type="entry name" value="Acyl_Trfase/lysoPLipase"/>
</dbReference>
<keyword evidence="6" id="KW-0012">Acyltransferase</keyword>
<dbReference type="InterPro" id="IPR011032">
    <property type="entry name" value="GroES-like_sf"/>
</dbReference>
<dbReference type="SUPFAM" id="SSF47336">
    <property type="entry name" value="ACP-like"/>
    <property type="match status" value="1"/>
</dbReference>
<feature type="active site" description="Proton donor; for dehydratase activity" evidence="7">
    <location>
        <position position="1346"/>
    </location>
</feature>
<dbReference type="PROSITE" id="PS50075">
    <property type="entry name" value="CARRIER"/>
    <property type="match status" value="1"/>
</dbReference>
<dbReference type="SUPFAM" id="SSF51735">
    <property type="entry name" value="NAD(P)-binding Rossmann-fold domains"/>
    <property type="match status" value="3"/>
</dbReference>
<dbReference type="PANTHER" id="PTHR45681">
    <property type="entry name" value="POLYKETIDE SYNTHASE 44-RELATED"/>
    <property type="match status" value="1"/>
</dbReference>
<dbReference type="CDD" id="cd00833">
    <property type="entry name" value="PKS"/>
    <property type="match status" value="1"/>
</dbReference>
<dbReference type="Pfam" id="PF00107">
    <property type="entry name" value="ADH_zinc_N"/>
    <property type="match status" value="1"/>
</dbReference>
<dbReference type="Pfam" id="PF02801">
    <property type="entry name" value="Ketoacyl-synt_C"/>
    <property type="match status" value="1"/>
</dbReference>
<evidence type="ECO:0000256" key="6">
    <source>
        <dbReference type="ARBA" id="ARBA00023315"/>
    </source>
</evidence>
<dbReference type="SMART" id="SM00829">
    <property type="entry name" value="PKS_ER"/>
    <property type="match status" value="1"/>
</dbReference>
<comment type="caution">
    <text evidence="11">The sequence shown here is derived from an EMBL/GenBank/DDBJ whole genome shotgun (WGS) entry which is preliminary data.</text>
</comment>
<dbReference type="Gene3D" id="3.40.47.10">
    <property type="match status" value="1"/>
</dbReference>
<dbReference type="EMBL" id="CAXLJM020000021">
    <property type="protein sequence ID" value="CAL8087651.1"/>
    <property type="molecule type" value="Genomic_DNA"/>
</dbReference>
<dbReference type="Pfam" id="PF00109">
    <property type="entry name" value="ketoacyl-synt"/>
    <property type="match status" value="1"/>
</dbReference>
<dbReference type="SMART" id="SM00822">
    <property type="entry name" value="PKS_KR"/>
    <property type="match status" value="1"/>
</dbReference>
<reference evidence="11 12" key="1">
    <citation type="submission" date="2024-08" db="EMBL/GenBank/DDBJ databases">
        <authorList>
            <person name="Cucini C."/>
            <person name="Frati F."/>
        </authorList>
    </citation>
    <scope>NUCLEOTIDE SEQUENCE [LARGE SCALE GENOMIC DNA]</scope>
</reference>
<dbReference type="InterPro" id="IPR029044">
    <property type="entry name" value="Nucleotide-diphossugar_trans"/>
</dbReference>
<evidence type="ECO:0000256" key="3">
    <source>
        <dbReference type="ARBA" id="ARBA00022679"/>
    </source>
</evidence>
<dbReference type="Gene3D" id="3.40.50.720">
    <property type="entry name" value="NAD(P)-binding Rossmann-like Domain"/>
    <property type="match status" value="3"/>
</dbReference>
<dbReference type="Pfam" id="PF14765">
    <property type="entry name" value="PS-DH"/>
    <property type="match status" value="1"/>
</dbReference>
<keyword evidence="5" id="KW-0511">Multifunctional enzyme</keyword>
<dbReference type="SMART" id="SM00825">
    <property type="entry name" value="PKS_KS"/>
    <property type="match status" value="1"/>
</dbReference>
<dbReference type="SUPFAM" id="SSF53901">
    <property type="entry name" value="Thiolase-like"/>
    <property type="match status" value="1"/>
</dbReference>
<protein>
    <recommendedName>
        <fullName evidence="13">Erythronolide synthase, modules 3 and 4</fullName>
    </recommendedName>
</protein>
<name>A0ABP1Q6V3_9HEXA</name>
<evidence type="ECO:0000256" key="1">
    <source>
        <dbReference type="ARBA" id="ARBA00022450"/>
    </source>
</evidence>
<dbReference type="InterPro" id="IPR057326">
    <property type="entry name" value="KR_dom"/>
</dbReference>